<dbReference type="Gene3D" id="1.10.150.240">
    <property type="entry name" value="Putative phosphatase, domain 2"/>
    <property type="match status" value="1"/>
</dbReference>
<dbReference type="AlphaFoldDB" id="A0A6J6PA75"/>
<name>A0A6J6PA75_9ZZZZ</name>
<gene>
    <name evidence="1" type="ORF">UFOPK2624_00112</name>
</gene>
<dbReference type="NCBIfam" id="TIGR01549">
    <property type="entry name" value="HAD-SF-IA-v1"/>
    <property type="match status" value="1"/>
</dbReference>
<organism evidence="1">
    <name type="scientific">freshwater metagenome</name>
    <dbReference type="NCBI Taxonomy" id="449393"/>
    <lineage>
        <taxon>unclassified sequences</taxon>
        <taxon>metagenomes</taxon>
        <taxon>ecological metagenomes</taxon>
    </lineage>
</organism>
<dbReference type="InterPro" id="IPR006439">
    <property type="entry name" value="HAD-SF_hydro_IA"/>
</dbReference>
<proteinExistence type="predicted"/>
<dbReference type="GO" id="GO:0005829">
    <property type="term" value="C:cytosol"/>
    <property type="evidence" value="ECO:0007669"/>
    <property type="project" value="TreeGrafter"/>
</dbReference>
<dbReference type="GO" id="GO:0006281">
    <property type="term" value="P:DNA repair"/>
    <property type="evidence" value="ECO:0007669"/>
    <property type="project" value="TreeGrafter"/>
</dbReference>
<dbReference type="EMBL" id="CAEZXY010000002">
    <property type="protein sequence ID" value="CAB4693428.1"/>
    <property type="molecule type" value="Genomic_DNA"/>
</dbReference>
<reference evidence="1" key="1">
    <citation type="submission" date="2020-05" db="EMBL/GenBank/DDBJ databases">
        <authorList>
            <person name="Chiriac C."/>
            <person name="Salcher M."/>
            <person name="Ghai R."/>
            <person name="Kavagutti S V."/>
        </authorList>
    </citation>
    <scope>NUCLEOTIDE SEQUENCE</scope>
</reference>
<dbReference type="InterPro" id="IPR036412">
    <property type="entry name" value="HAD-like_sf"/>
</dbReference>
<dbReference type="InterPro" id="IPR050155">
    <property type="entry name" value="HAD-like_hydrolase_sf"/>
</dbReference>
<dbReference type="Pfam" id="PF13419">
    <property type="entry name" value="HAD_2"/>
    <property type="match status" value="1"/>
</dbReference>
<dbReference type="InterPro" id="IPR041492">
    <property type="entry name" value="HAD_2"/>
</dbReference>
<dbReference type="InterPro" id="IPR023198">
    <property type="entry name" value="PGP-like_dom2"/>
</dbReference>
<evidence type="ECO:0000313" key="1">
    <source>
        <dbReference type="EMBL" id="CAB4693428.1"/>
    </source>
</evidence>
<dbReference type="InterPro" id="IPR023214">
    <property type="entry name" value="HAD_sf"/>
</dbReference>
<dbReference type="Gene3D" id="3.40.50.1000">
    <property type="entry name" value="HAD superfamily/HAD-like"/>
    <property type="match status" value="1"/>
</dbReference>
<dbReference type="PANTHER" id="PTHR43434">
    <property type="entry name" value="PHOSPHOGLYCOLATE PHOSPHATASE"/>
    <property type="match status" value="1"/>
</dbReference>
<sequence>MANVRGESAPVRGIVRVAVCDLDGTLVDSDAALADAFLALGVQRSEITYGHVLAEECLRLGISVEEYLSAYDPSMAAPFPGVSELVNQLSRWAVCSNKHPDSGAAELARFGWSPEVAFFADSFNGPKRLEPVLDALGLPSSDVVFLGDTAHDRLCAKNAGVTFVLAGWNPRAQAEPTDVVLSNPLELLELLTD</sequence>
<accession>A0A6J6PA75</accession>
<dbReference type="GO" id="GO:0008967">
    <property type="term" value="F:phosphoglycolate phosphatase activity"/>
    <property type="evidence" value="ECO:0007669"/>
    <property type="project" value="TreeGrafter"/>
</dbReference>
<dbReference type="PANTHER" id="PTHR43434:SF1">
    <property type="entry name" value="PHOSPHOGLYCOLATE PHOSPHATASE"/>
    <property type="match status" value="1"/>
</dbReference>
<protein>
    <submittedName>
        <fullName evidence="1">Unannotated protein</fullName>
    </submittedName>
</protein>
<dbReference type="SUPFAM" id="SSF56784">
    <property type="entry name" value="HAD-like"/>
    <property type="match status" value="1"/>
</dbReference>